<evidence type="ECO:0000313" key="6">
    <source>
        <dbReference type="EMBL" id="STY71460.1"/>
    </source>
</evidence>
<reference evidence="6 7" key="1">
    <citation type="submission" date="2018-06" db="EMBL/GenBank/DDBJ databases">
        <authorList>
            <consortium name="Pathogen Informatics"/>
            <person name="Doyle S."/>
        </authorList>
    </citation>
    <scope>NUCLEOTIDE SEQUENCE [LARGE SCALE GENOMIC DNA]</scope>
    <source>
        <strain evidence="6 7">NCTC10571</strain>
    </source>
</reference>
<name>A0A378NSW3_9FIRM</name>
<evidence type="ECO:0000256" key="2">
    <source>
        <dbReference type="ARBA" id="ARBA00022692"/>
    </source>
</evidence>
<proteinExistence type="predicted"/>
<dbReference type="EMBL" id="UGPP01000001">
    <property type="protein sequence ID" value="STY71460.1"/>
    <property type="molecule type" value="Genomic_DNA"/>
</dbReference>
<evidence type="ECO:0000256" key="4">
    <source>
        <dbReference type="ARBA" id="ARBA00023136"/>
    </source>
</evidence>
<evidence type="ECO:0000313" key="7">
    <source>
        <dbReference type="Proteomes" id="UP000255234"/>
    </source>
</evidence>
<keyword evidence="3 5" id="KW-1133">Transmembrane helix</keyword>
<dbReference type="NCBIfam" id="TIGR01593">
    <property type="entry name" value="holin_tox_secr"/>
    <property type="match status" value="1"/>
</dbReference>
<feature type="transmembrane region" description="Helical" evidence="5">
    <location>
        <begin position="45"/>
        <end position="69"/>
    </location>
</feature>
<protein>
    <submittedName>
        <fullName evidence="6">Phage-related holin (Lysis protein)</fullName>
    </submittedName>
</protein>
<dbReference type="AlphaFoldDB" id="A0A378NSW3"/>
<evidence type="ECO:0000256" key="1">
    <source>
        <dbReference type="ARBA" id="ARBA00004141"/>
    </source>
</evidence>
<dbReference type="Pfam" id="PF05105">
    <property type="entry name" value="Phage_holin_4_1"/>
    <property type="match status" value="1"/>
</dbReference>
<accession>A0A378NSW3</accession>
<dbReference type="RefSeq" id="WP_115151786.1">
    <property type="nucleotide sequence ID" value="NZ_UGPP01000001.1"/>
</dbReference>
<sequence>MYEQILSFISSLIPTRLEVYIGGGVAFVGVLLQHFIGQWNNQIEILLIFMIIDYITGLSAAYIMSNVYLDSRKGFKGIIKKIVILCLVILAHQMDVLIGQDALIKNVVLLFFIGNEGLSILENASNCGLPVPKKLKDTLAQFTEIKAKK</sequence>
<organism evidence="6 7">
    <name type="scientific">Megamonas hypermegale</name>
    <dbReference type="NCBI Taxonomy" id="158847"/>
    <lineage>
        <taxon>Bacteria</taxon>
        <taxon>Bacillati</taxon>
        <taxon>Bacillota</taxon>
        <taxon>Negativicutes</taxon>
        <taxon>Selenomonadales</taxon>
        <taxon>Selenomonadaceae</taxon>
        <taxon>Megamonas</taxon>
    </lineage>
</organism>
<dbReference type="Proteomes" id="UP000255234">
    <property type="component" value="Unassembled WGS sequence"/>
</dbReference>
<feature type="transmembrane region" description="Helical" evidence="5">
    <location>
        <begin position="20"/>
        <end position="39"/>
    </location>
</feature>
<keyword evidence="4 5" id="KW-0472">Membrane</keyword>
<dbReference type="GO" id="GO:0016020">
    <property type="term" value="C:membrane"/>
    <property type="evidence" value="ECO:0007669"/>
    <property type="project" value="UniProtKB-SubCell"/>
</dbReference>
<feature type="transmembrane region" description="Helical" evidence="5">
    <location>
        <begin position="81"/>
        <end position="99"/>
    </location>
</feature>
<keyword evidence="2 5" id="KW-0812">Transmembrane</keyword>
<evidence type="ECO:0000256" key="5">
    <source>
        <dbReference type="SAM" id="Phobius"/>
    </source>
</evidence>
<comment type="subcellular location">
    <subcellularLocation>
        <location evidence="1">Membrane</location>
        <topology evidence="1">Multi-pass membrane protein</topology>
    </subcellularLocation>
</comment>
<gene>
    <name evidence="6" type="ORF">NCTC10571_01616</name>
</gene>
<evidence type="ECO:0000256" key="3">
    <source>
        <dbReference type="ARBA" id="ARBA00022989"/>
    </source>
</evidence>
<dbReference type="InterPro" id="IPR006480">
    <property type="entry name" value="Phage_holin_4_1"/>
</dbReference>